<protein>
    <recommendedName>
        <fullName evidence="10">CRISPR-associated endonuclease Cas1</fullName>
        <ecNumber evidence="10">3.1.-.-</ecNumber>
    </recommendedName>
</protein>
<dbReference type="Proteomes" id="UP000051236">
    <property type="component" value="Unassembled WGS sequence"/>
</dbReference>
<evidence type="ECO:0000256" key="5">
    <source>
        <dbReference type="ARBA" id="ARBA00022842"/>
    </source>
</evidence>
<keyword evidence="12" id="KW-1185">Reference proteome</keyword>
<dbReference type="GO" id="GO:0004520">
    <property type="term" value="F:DNA endonuclease activity"/>
    <property type="evidence" value="ECO:0007669"/>
    <property type="project" value="InterPro"/>
</dbReference>
<dbReference type="PATRIC" id="fig|1423734.3.peg.393"/>
<keyword evidence="1 10" id="KW-0540">Nuclease</keyword>
<evidence type="ECO:0000256" key="4">
    <source>
        <dbReference type="ARBA" id="ARBA00022801"/>
    </source>
</evidence>
<evidence type="ECO:0000256" key="1">
    <source>
        <dbReference type="ARBA" id="ARBA00022722"/>
    </source>
</evidence>
<dbReference type="STRING" id="1423734.FC83_GL000393"/>
<comment type="subunit">
    <text evidence="9 10">Homodimer, forms a heterotetramer with a Cas2 homodimer.</text>
</comment>
<evidence type="ECO:0000256" key="6">
    <source>
        <dbReference type="ARBA" id="ARBA00023118"/>
    </source>
</evidence>
<evidence type="ECO:0000256" key="10">
    <source>
        <dbReference type="HAMAP-Rule" id="MF_01470"/>
    </source>
</evidence>
<dbReference type="Gene3D" id="1.20.120.920">
    <property type="entry name" value="CRISPR-associated endonuclease Cas1, C-terminal domain"/>
    <property type="match status" value="1"/>
</dbReference>
<evidence type="ECO:0000313" key="11">
    <source>
        <dbReference type="EMBL" id="KRM32526.1"/>
    </source>
</evidence>
<evidence type="ECO:0000256" key="8">
    <source>
        <dbReference type="ARBA" id="ARBA00023211"/>
    </source>
</evidence>
<keyword evidence="6 10" id="KW-0051">Antiviral defense</keyword>
<dbReference type="InterPro" id="IPR002729">
    <property type="entry name" value="CRISPR-assoc_Cas1"/>
</dbReference>
<dbReference type="Gene3D" id="3.100.10.20">
    <property type="entry name" value="CRISPR-associated endonuclease Cas1, N-terminal domain"/>
    <property type="match status" value="1"/>
</dbReference>
<dbReference type="HAMAP" id="MF_01470">
    <property type="entry name" value="Cas1"/>
    <property type="match status" value="1"/>
</dbReference>
<sequence length="294" mass="33302">MKMAFRTVVITQHCKINYQLNHLKVRTEDNIAQIPVNDISVLLIATTQAVITGYCIAELLKENVKVIFCDDHGIPVGEINGYFGNKLRNRCIAKQVHWDSKRTESLWQLIVQRKIENQGSLLSDLALNDTGFAELQATVAPGDSHNREAVAAKMYFPRLFGATFTRQDGANLINAHLNYGYQIFMAALAREIHSAGYLTEIGIHHVSSENEFNLASDLMEIFRPLVDRQVYEQRDKPLEREQKLALVDLLNDVVRINGHQSTVTNAMGEVTRQALDYLSGKRVELPEWVLKNEV</sequence>
<comment type="cofactor">
    <cofactor evidence="10">
        <name>Mg(2+)</name>
        <dbReference type="ChEBI" id="CHEBI:18420"/>
    </cofactor>
    <cofactor evidence="10">
        <name>Mn(2+)</name>
        <dbReference type="ChEBI" id="CHEBI:29035"/>
    </cofactor>
</comment>
<dbReference type="EMBL" id="AZGA01000070">
    <property type="protein sequence ID" value="KRM32526.1"/>
    <property type="molecule type" value="Genomic_DNA"/>
</dbReference>
<keyword evidence="8 10" id="KW-0464">Manganese</keyword>
<keyword evidence="4 10" id="KW-0378">Hydrolase</keyword>
<feature type="binding site" evidence="10">
    <location>
        <position position="148"/>
    </location>
    <ligand>
        <name>Mn(2+)</name>
        <dbReference type="ChEBI" id="CHEBI:29035"/>
    </ligand>
</feature>
<dbReference type="NCBIfam" id="TIGR03639">
    <property type="entry name" value="cas1_NMENI"/>
    <property type="match status" value="1"/>
</dbReference>
<feature type="binding site" evidence="10">
    <location>
        <position position="220"/>
    </location>
    <ligand>
        <name>Mn(2+)</name>
        <dbReference type="ChEBI" id="CHEBI:29035"/>
    </ligand>
</feature>
<evidence type="ECO:0000256" key="9">
    <source>
        <dbReference type="ARBA" id="ARBA00038592"/>
    </source>
</evidence>
<dbReference type="InterPro" id="IPR019855">
    <property type="entry name" value="CRISPR-assoc_Cas1_NMENI"/>
</dbReference>
<proteinExistence type="inferred from homology"/>
<keyword evidence="2 10" id="KW-0479">Metal-binding</keyword>
<comment type="similarity">
    <text evidence="10">Belongs to the CRISPR-associated endonuclease Cas1 family.</text>
</comment>
<organism evidence="11 12">
    <name type="scientific">Agrilactobacillus composti DSM 18527 = JCM 14202</name>
    <dbReference type="NCBI Taxonomy" id="1423734"/>
    <lineage>
        <taxon>Bacteria</taxon>
        <taxon>Bacillati</taxon>
        <taxon>Bacillota</taxon>
        <taxon>Bacilli</taxon>
        <taxon>Lactobacillales</taxon>
        <taxon>Lactobacillaceae</taxon>
        <taxon>Agrilactobacillus</taxon>
    </lineage>
</organism>
<dbReference type="Pfam" id="PF01867">
    <property type="entry name" value="Cas_Cas1"/>
    <property type="match status" value="1"/>
</dbReference>
<feature type="binding site" evidence="10">
    <location>
        <position position="205"/>
    </location>
    <ligand>
        <name>Mn(2+)</name>
        <dbReference type="ChEBI" id="CHEBI:29035"/>
    </ligand>
</feature>
<dbReference type="GO" id="GO:0043571">
    <property type="term" value="P:maintenance of CRISPR repeat elements"/>
    <property type="evidence" value="ECO:0007669"/>
    <property type="project" value="UniProtKB-UniRule"/>
</dbReference>
<dbReference type="PANTHER" id="PTHR34353">
    <property type="entry name" value="CRISPR-ASSOCIATED ENDONUCLEASE CAS1 1"/>
    <property type="match status" value="1"/>
</dbReference>
<evidence type="ECO:0000256" key="7">
    <source>
        <dbReference type="ARBA" id="ARBA00023125"/>
    </source>
</evidence>
<dbReference type="InterPro" id="IPR042206">
    <property type="entry name" value="CRISPR-assoc_Cas1_C"/>
</dbReference>
<keyword evidence="5 10" id="KW-0460">Magnesium</keyword>
<dbReference type="PANTHER" id="PTHR34353:SF2">
    <property type="entry name" value="CRISPR-ASSOCIATED ENDONUCLEASE CAS1 1"/>
    <property type="match status" value="1"/>
</dbReference>
<comment type="caution">
    <text evidence="11">The sequence shown here is derived from an EMBL/GenBank/DDBJ whole genome shotgun (WGS) entry which is preliminary data.</text>
</comment>
<dbReference type="InterPro" id="IPR050646">
    <property type="entry name" value="Cas1"/>
</dbReference>
<dbReference type="RefSeq" id="WP_235184292.1">
    <property type="nucleotide sequence ID" value="NZ_AZGA01000070.1"/>
</dbReference>
<gene>
    <name evidence="10" type="primary">cas1</name>
    <name evidence="11" type="ORF">FC83_GL000393</name>
</gene>
<dbReference type="GO" id="GO:0016787">
    <property type="term" value="F:hydrolase activity"/>
    <property type="evidence" value="ECO:0007669"/>
    <property type="project" value="UniProtKB-KW"/>
</dbReference>
<dbReference type="GO" id="GO:0051607">
    <property type="term" value="P:defense response to virus"/>
    <property type="evidence" value="ECO:0007669"/>
    <property type="project" value="UniProtKB-UniRule"/>
</dbReference>
<evidence type="ECO:0000313" key="12">
    <source>
        <dbReference type="Proteomes" id="UP000051236"/>
    </source>
</evidence>
<evidence type="ECO:0000256" key="3">
    <source>
        <dbReference type="ARBA" id="ARBA00022759"/>
    </source>
</evidence>
<keyword evidence="7 10" id="KW-0238">DNA-binding</keyword>
<dbReference type="eggNOG" id="COG1518">
    <property type="taxonomic scope" value="Bacteria"/>
</dbReference>
<dbReference type="NCBIfam" id="TIGR00287">
    <property type="entry name" value="cas1"/>
    <property type="match status" value="1"/>
</dbReference>
<dbReference type="InterPro" id="IPR042211">
    <property type="entry name" value="CRISPR-assoc_Cas1_N"/>
</dbReference>
<dbReference type="EC" id="3.1.-.-" evidence="10"/>
<dbReference type="GO" id="GO:0003677">
    <property type="term" value="F:DNA binding"/>
    <property type="evidence" value="ECO:0007669"/>
    <property type="project" value="UniProtKB-KW"/>
</dbReference>
<evidence type="ECO:0000256" key="2">
    <source>
        <dbReference type="ARBA" id="ARBA00022723"/>
    </source>
</evidence>
<dbReference type="AlphaFoldDB" id="A0A0R1XQU7"/>
<keyword evidence="3 10" id="KW-0255">Endonuclease</keyword>
<name>A0A0R1XQU7_9LACO</name>
<accession>A0A0R1XQU7</accession>
<dbReference type="GO" id="GO:0046872">
    <property type="term" value="F:metal ion binding"/>
    <property type="evidence" value="ECO:0007669"/>
    <property type="project" value="UniProtKB-UniRule"/>
</dbReference>
<reference evidence="11 12" key="1">
    <citation type="journal article" date="2015" name="Genome Announc.">
        <title>Expanding the biotechnology potential of lactobacilli through comparative genomics of 213 strains and associated genera.</title>
        <authorList>
            <person name="Sun Z."/>
            <person name="Harris H.M."/>
            <person name="McCann A."/>
            <person name="Guo C."/>
            <person name="Argimon S."/>
            <person name="Zhang W."/>
            <person name="Yang X."/>
            <person name="Jeffery I.B."/>
            <person name="Cooney J.C."/>
            <person name="Kagawa T.F."/>
            <person name="Liu W."/>
            <person name="Song Y."/>
            <person name="Salvetti E."/>
            <person name="Wrobel A."/>
            <person name="Rasinkangas P."/>
            <person name="Parkhill J."/>
            <person name="Rea M.C."/>
            <person name="O'Sullivan O."/>
            <person name="Ritari J."/>
            <person name="Douillard F.P."/>
            <person name="Paul Ross R."/>
            <person name="Yang R."/>
            <person name="Briner A.E."/>
            <person name="Felis G.E."/>
            <person name="de Vos W.M."/>
            <person name="Barrangou R."/>
            <person name="Klaenhammer T.R."/>
            <person name="Caufield P.W."/>
            <person name="Cui Y."/>
            <person name="Zhang H."/>
            <person name="O'Toole P.W."/>
        </authorList>
    </citation>
    <scope>NUCLEOTIDE SEQUENCE [LARGE SCALE GENOMIC DNA]</scope>
    <source>
        <strain evidence="11 12">DSM 18527</strain>
    </source>
</reference>
<comment type="function">
    <text evidence="10">CRISPR (clustered regularly interspaced short palindromic repeat), is an adaptive immune system that provides protection against mobile genetic elements (viruses, transposable elements and conjugative plasmids). CRISPR clusters contain spacers, sequences complementary to antecedent mobile elements, and target invading nucleic acids. CRISPR clusters are transcribed and processed into CRISPR RNA (crRNA). Acts as a dsDNA endonuclease. Involved in the integration of spacer DNA into the CRISPR cassette.</text>
</comment>